<dbReference type="Pfam" id="PF00501">
    <property type="entry name" value="AMP-binding"/>
    <property type="match status" value="1"/>
</dbReference>
<dbReference type="RefSeq" id="WP_048707482.1">
    <property type="nucleotide sequence ID" value="NZ_CP116394.1"/>
</dbReference>
<accession>A0AB38XM84</accession>
<dbReference type="InterPro" id="IPR020845">
    <property type="entry name" value="AMP-binding_CS"/>
</dbReference>
<feature type="domain" description="AMP-dependent synthetase/ligase" evidence="1">
    <location>
        <begin position="15"/>
        <end position="357"/>
    </location>
</feature>
<dbReference type="PANTHER" id="PTHR43201">
    <property type="entry name" value="ACYL-COA SYNTHETASE"/>
    <property type="match status" value="1"/>
</dbReference>
<organism evidence="3 4">
    <name type="scientific">Winkia neuii subsp. anitrata</name>
    <dbReference type="NCBI Taxonomy" id="29318"/>
    <lineage>
        <taxon>Bacteria</taxon>
        <taxon>Bacillati</taxon>
        <taxon>Actinomycetota</taxon>
        <taxon>Actinomycetes</taxon>
        <taxon>Actinomycetales</taxon>
        <taxon>Actinomycetaceae</taxon>
        <taxon>Winkia</taxon>
    </lineage>
</organism>
<dbReference type="Gene3D" id="3.40.50.12780">
    <property type="entry name" value="N-terminal domain of ligase-like"/>
    <property type="match status" value="1"/>
</dbReference>
<dbReference type="Proteomes" id="UP001211044">
    <property type="component" value="Chromosome"/>
</dbReference>
<dbReference type="GO" id="GO:0006631">
    <property type="term" value="P:fatty acid metabolic process"/>
    <property type="evidence" value="ECO:0007669"/>
    <property type="project" value="TreeGrafter"/>
</dbReference>
<dbReference type="Gene3D" id="3.30.300.30">
    <property type="match status" value="1"/>
</dbReference>
<dbReference type="InterPro" id="IPR042099">
    <property type="entry name" value="ANL_N_sf"/>
</dbReference>
<feature type="domain" description="AMP-binding enzyme C-terminal" evidence="2">
    <location>
        <begin position="407"/>
        <end position="481"/>
    </location>
</feature>
<evidence type="ECO:0000259" key="2">
    <source>
        <dbReference type="Pfam" id="PF13193"/>
    </source>
</evidence>
<evidence type="ECO:0000313" key="4">
    <source>
        <dbReference type="Proteomes" id="UP001211044"/>
    </source>
</evidence>
<name>A0AB38XM84_9ACTO</name>
<dbReference type="PANTHER" id="PTHR43201:SF32">
    <property type="entry name" value="2-SUCCINYLBENZOATE--COA LIGASE, CHLOROPLASTIC_PEROXISOMAL"/>
    <property type="match status" value="1"/>
</dbReference>
<dbReference type="GO" id="GO:0031956">
    <property type="term" value="F:medium-chain fatty acid-CoA ligase activity"/>
    <property type="evidence" value="ECO:0007669"/>
    <property type="project" value="TreeGrafter"/>
</dbReference>
<evidence type="ECO:0000259" key="1">
    <source>
        <dbReference type="Pfam" id="PF00501"/>
    </source>
</evidence>
<evidence type="ECO:0000313" key="3">
    <source>
        <dbReference type="EMBL" id="WCE45294.1"/>
    </source>
</evidence>
<dbReference type="EMBL" id="CP116394">
    <property type="protein sequence ID" value="WCE45294.1"/>
    <property type="molecule type" value="Genomic_DNA"/>
</dbReference>
<dbReference type="PROSITE" id="PS00455">
    <property type="entry name" value="AMP_BINDING"/>
    <property type="match status" value="1"/>
</dbReference>
<dbReference type="AlphaFoldDB" id="A0AB38XM84"/>
<dbReference type="InterPro" id="IPR000873">
    <property type="entry name" value="AMP-dep_synth/lig_dom"/>
</dbReference>
<dbReference type="SUPFAM" id="SSF56801">
    <property type="entry name" value="Acetyl-CoA synthetase-like"/>
    <property type="match status" value="1"/>
</dbReference>
<reference evidence="3" key="1">
    <citation type="submission" date="2023-01" db="EMBL/GenBank/DDBJ databases">
        <title>Comparative Genomic Analysis of the Clinically-Derived Winkia Strain NY0527 Provides Evidence into the Taxonomic Reassignment of Winkia neuii and Characterizes Their Virulence Traits.</title>
        <authorList>
            <person name="Cai X."/>
            <person name="Peng Y."/>
            <person name="Li M."/>
            <person name="Qiu Y."/>
            <person name="Wang Y."/>
            <person name="Xu L."/>
            <person name="Hou Q."/>
        </authorList>
    </citation>
    <scope>NUCLEOTIDE SEQUENCE</scope>
    <source>
        <strain evidence="3">NY0527</strain>
    </source>
</reference>
<dbReference type="Pfam" id="PF13193">
    <property type="entry name" value="AMP-binding_C"/>
    <property type="match status" value="1"/>
</dbReference>
<proteinExistence type="predicted"/>
<sequence>MSFSNVDFSPVSHLKRAVFREPDKVNLVFPGGQLTAEESLEVVSRLANFLDGEGVHAGDVVSLVCANHPLHLLTYAACAWLGAIVNPINVRLSGAEVTDLLRRARPKLVFTDRADCDSWEAKVVPIRQDWLHWLGGFSPITAQPVECTEDTPAAIIFTSGTTGEPKGPVLTHANLWWGWRNLREGFGYDRRDTLAVAVPLSHIGGFNGLSTDLFCSGGTVVIVPAFRPAELVQTLKKWHVNTMFAVPTMFKALCSQPDFTAKDLPDFRIPLVGGSPLDRDLALQMISVGLTPIHVWGMTEAAATCTCLPQRLLADHPIAAGRAFPYTRVEVCDDSGEPVTEPGVDGELTISGPNVVSRWLRQGQIVLEEAPLATGDVGHWDEEGLLTIVGRSKEIVISGGENIHPAEVDRALAGIAGLKDWCTVGAADPKWGETIAVVAVPGQNPPSLEQVRNWAEKYIARFKLPRKLVLVDQIPLGPTGKHDRRAAAKLV</sequence>
<gene>
    <name evidence="3" type="ORF">PIG85_06385</name>
</gene>
<dbReference type="InterPro" id="IPR025110">
    <property type="entry name" value="AMP-bd_C"/>
</dbReference>
<dbReference type="KEGG" id="wne:PIG85_06385"/>
<dbReference type="InterPro" id="IPR045851">
    <property type="entry name" value="AMP-bd_C_sf"/>
</dbReference>
<protein>
    <submittedName>
        <fullName evidence="3">AMP-binding protein</fullName>
    </submittedName>
</protein>